<evidence type="ECO:0000256" key="5">
    <source>
        <dbReference type="ARBA" id="ARBA00023242"/>
    </source>
</evidence>
<dbReference type="AlphaFoldDB" id="A0A0N7KIM4"/>
<feature type="compositionally biased region" description="Basic and acidic residues" evidence="6">
    <location>
        <begin position="16"/>
        <end position="25"/>
    </location>
</feature>
<dbReference type="Pfam" id="PF01429">
    <property type="entry name" value="MBD"/>
    <property type="match status" value="1"/>
</dbReference>
<dbReference type="PANTHER" id="PTHR34067">
    <property type="entry name" value="OS04G0193200 PROTEIN"/>
    <property type="match status" value="1"/>
</dbReference>
<keyword evidence="2" id="KW-0805">Transcription regulation</keyword>
<keyword evidence="9" id="KW-1185">Reference proteome</keyword>
<dbReference type="SMR" id="A0A0N7KIM4"/>
<dbReference type="InParanoid" id="A0A0N7KIM4"/>
<reference evidence="8 9" key="2">
    <citation type="journal article" date="2013" name="Plant Cell Physiol.">
        <title>Rice Annotation Project Database (RAP-DB): an integrative and interactive database for rice genomics.</title>
        <authorList>
            <person name="Sakai H."/>
            <person name="Lee S.S."/>
            <person name="Tanaka T."/>
            <person name="Numa H."/>
            <person name="Kim J."/>
            <person name="Kawahara Y."/>
            <person name="Wakimoto H."/>
            <person name="Yang C.C."/>
            <person name="Iwamoto M."/>
            <person name="Abe T."/>
            <person name="Yamada Y."/>
            <person name="Muto A."/>
            <person name="Inokuchi H."/>
            <person name="Ikemura T."/>
            <person name="Matsumoto T."/>
            <person name="Sasaki T."/>
            <person name="Itoh T."/>
        </authorList>
    </citation>
    <scope>NUCLEOTIDE SEQUENCE [LARGE SCALE GENOMIC DNA]</scope>
    <source>
        <strain evidence="9">cv. Nipponbare</strain>
    </source>
</reference>
<evidence type="ECO:0000313" key="8">
    <source>
        <dbReference type="EMBL" id="BAS88025.1"/>
    </source>
</evidence>
<dbReference type="Gene3D" id="3.30.890.10">
    <property type="entry name" value="Methyl-cpg-binding Protein 2, Chain A"/>
    <property type="match status" value="1"/>
</dbReference>
<dbReference type="PANTHER" id="PTHR34067:SF25">
    <property type="entry name" value="OS04G0193200 PROTEIN"/>
    <property type="match status" value="1"/>
</dbReference>
<dbReference type="EMBL" id="AP014960">
    <property type="protein sequence ID" value="BAS88025.1"/>
    <property type="molecule type" value="Genomic_DNA"/>
</dbReference>
<dbReference type="InterPro" id="IPR001739">
    <property type="entry name" value="Methyl_CpG_DNA-bd"/>
</dbReference>
<evidence type="ECO:0000313" key="9">
    <source>
        <dbReference type="Proteomes" id="UP000059680"/>
    </source>
</evidence>
<dbReference type="SUPFAM" id="SSF54171">
    <property type="entry name" value="DNA-binding domain"/>
    <property type="match status" value="1"/>
</dbReference>
<dbReference type="PROSITE" id="PS50982">
    <property type="entry name" value="MBD"/>
    <property type="match status" value="1"/>
</dbReference>
<gene>
    <name evidence="8" type="ordered locus">Os04g0192775</name>
    <name evidence="8" type="ORF">OSNPB_040192775</name>
</gene>
<dbReference type="GO" id="GO:0005634">
    <property type="term" value="C:nucleus"/>
    <property type="evidence" value="ECO:0007669"/>
    <property type="project" value="UniProtKB-SubCell"/>
</dbReference>
<keyword evidence="4" id="KW-0804">Transcription</keyword>
<dbReference type="InterPro" id="IPR038945">
    <property type="entry name" value="MBD13-like"/>
</dbReference>
<evidence type="ECO:0000256" key="2">
    <source>
        <dbReference type="ARBA" id="ARBA00023015"/>
    </source>
</evidence>
<dbReference type="FunCoup" id="A0A0N7KIM4">
    <property type="interactions" value="21"/>
</dbReference>
<dbReference type="STRING" id="39947.A0A0N7KIM4"/>
<sequence>MGKSPSVGILDDDDRDEVKSSEEATKNLQSDDDDVDGRPGWLPDGWIMEVYCDDDGTIYRYYICPLSGTTFTTKSEVLDYLFSEMDQCFLESKNHAVGSNLTVRHMNGFQRAGWLRLELVETTWTRCTSSMCTHQIEFDYSQRMMY</sequence>
<evidence type="ECO:0000256" key="3">
    <source>
        <dbReference type="ARBA" id="ARBA00023125"/>
    </source>
</evidence>
<proteinExistence type="predicted"/>
<evidence type="ECO:0000256" key="1">
    <source>
        <dbReference type="ARBA" id="ARBA00004123"/>
    </source>
</evidence>
<evidence type="ECO:0000256" key="6">
    <source>
        <dbReference type="SAM" id="MobiDB-lite"/>
    </source>
</evidence>
<name>A0A0N7KIM4_ORYSJ</name>
<reference evidence="9" key="1">
    <citation type="journal article" date="2005" name="Nature">
        <title>The map-based sequence of the rice genome.</title>
        <authorList>
            <consortium name="International rice genome sequencing project (IRGSP)"/>
            <person name="Matsumoto T."/>
            <person name="Wu J."/>
            <person name="Kanamori H."/>
            <person name="Katayose Y."/>
            <person name="Fujisawa M."/>
            <person name="Namiki N."/>
            <person name="Mizuno H."/>
            <person name="Yamamoto K."/>
            <person name="Antonio B.A."/>
            <person name="Baba T."/>
            <person name="Sakata K."/>
            <person name="Nagamura Y."/>
            <person name="Aoki H."/>
            <person name="Arikawa K."/>
            <person name="Arita K."/>
            <person name="Bito T."/>
            <person name="Chiden Y."/>
            <person name="Fujitsuka N."/>
            <person name="Fukunaka R."/>
            <person name="Hamada M."/>
            <person name="Harada C."/>
            <person name="Hayashi A."/>
            <person name="Hijishita S."/>
            <person name="Honda M."/>
            <person name="Hosokawa S."/>
            <person name="Ichikawa Y."/>
            <person name="Idonuma A."/>
            <person name="Iijima M."/>
            <person name="Ikeda M."/>
            <person name="Ikeno M."/>
            <person name="Ito K."/>
            <person name="Ito S."/>
            <person name="Ito T."/>
            <person name="Ito Y."/>
            <person name="Ito Y."/>
            <person name="Iwabuchi A."/>
            <person name="Kamiya K."/>
            <person name="Karasawa W."/>
            <person name="Kurita K."/>
            <person name="Katagiri S."/>
            <person name="Kikuta A."/>
            <person name="Kobayashi H."/>
            <person name="Kobayashi N."/>
            <person name="Machita K."/>
            <person name="Maehara T."/>
            <person name="Masukawa M."/>
            <person name="Mizubayashi T."/>
            <person name="Mukai Y."/>
            <person name="Nagasaki H."/>
            <person name="Nagata Y."/>
            <person name="Naito S."/>
            <person name="Nakashima M."/>
            <person name="Nakama Y."/>
            <person name="Nakamichi Y."/>
            <person name="Nakamura M."/>
            <person name="Meguro A."/>
            <person name="Negishi M."/>
            <person name="Ohta I."/>
            <person name="Ohta T."/>
            <person name="Okamoto M."/>
            <person name="Ono N."/>
            <person name="Saji S."/>
            <person name="Sakaguchi M."/>
            <person name="Sakai K."/>
            <person name="Shibata M."/>
            <person name="Shimokawa T."/>
            <person name="Song J."/>
            <person name="Takazaki Y."/>
            <person name="Terasawa K."/>
            <person name="Tsugane M."/>
            <person name="Tsuji K."/>
            <person name="Ueda S."/>
            <person name="Waki K."/>
            <person name="Yamagata H."/>
            <person name="Yamamoto M."/>
            <person name="Yamamoto S."/>
            <person name="Yamane H."/>
            <person name="Yoshiki S."/>
            <person name="Yoshihara R."/>
            <person name="Yukawa K."/>
            <person name="Zhong H."/>
            <person name="Yano M."/>
            <person name="Yuan Q."/>
            <person name="Ouyang S."/>
            <person name="Liu J."/>
            <person name="Jones K.M."/>
            <person name="Gansberger K."/>
            <person name="Moffat K."/>
            <person name="Hill J."/>
            <person name="Bera J."/>
            <person name="Fadrosh D."/>
            <person name="Jin S."/>
            <person name="Johri S."/>
            <person name="Kim M."/>
            <person name="Overton L."/>
            <person name="Reardon M."/>
            <person name="Tsitrin T."/>
            <person name="Vuong H."/>
            <person name="Weaver B."/>
            <person name="Ciecko A."/>
            <person name="Tallon L."/>
            <person name="Jackson J."/>
            <person name="Pai G."/>
            <person name="Aken S.V."/>
            <person name="Utterback T."/>
            <person name="Reidmuller S."/>
            <person name="Feldblyum T."/>
            <person name="Hsiao J."/>
            <person name="Zismann V."/>
            <person name="Iobst S."/>
            <person name="de Vazeille A.R."/>
            <person name="Buell C.R."/>
            <person name="Ying K."/>
            <person name="Li Y."/>
            <person name="Lu T."/>
            <person name="Huang Y."/>
            <person name="Zhao Q."/>
            <person name="Feng Q."/>
            <person name="Zhang L."/>
            <person name="Zhu J."/>
            <person name="Weng Q."/>
            <person name="Mu J."/>
            <person name="Lu Y."/>
            <person name="Fan D."/>
            <person name="Liu Y."/>
            <person name="Guan J."/>
            <person name="Zhang Y."/>
            <person name="Yu S."/>
            <person name="Liu X."/>
            <person name="Zhang Y."/>
            <person name="Hong G."/>
            <person name="Han B."/>
            <person name="Choisne N."/>
            <person name="Demange N."/>
            <person name="Orjeda G."/>
            <person name="Samain S."/>
            <person name="Cattolico L."/>
            <person name="Pelletier E."/>
            <person name="Couloux A."/>
            <person name="Segurens B."/>
            <person name="Wincker P."/>
            <person name="D'Hont A."/>
            <person name="Scarpelli C."/>
            <person name="Weissenbach J."/>
            <person name="Salanoubat M."/>
            <person name="Quetier F."/>
            <person name="Yu Y."/>
            <person name="Kim H.R."/>
            <person name="Rambo T."/>
            <person name="Currie J."/>
            <person name="Collura K."/>
            <person name="Luo M."/>
            <person name="Yang T."/>
            <person name="Ammiraju J.S.S."/>
            <person name="Engler F."/>
            <person name="Soderlund C."/>
            <person name="Wing R.A."/>
            <person name="Palmer L.E."/>
            <person name="de la Bastide M."/>
            <person name="Spiegel L."/>
            <person name="Nascimento L."/>
            <person name="Zutavern T."/>
            <person name="O'Shaughnessy A."/>
            <person name="Dike S."/>
            <person name="Dedhia N."/>
            <person name="Preston R."/>
            <person name="Balija V."/>
            <person name="McCombie W.R."/>
            <person name="Chow T."/>
            <person name="Chen H."/>
            <person name="Chung M."/>
            <person name="Chen C."/>
            <person name="Shaw J."/>
            <person name="Wu H."/>
            <person name="Hsiao K."/>
            <person name="Chao Y."/>
            <person name="Chu M."/>
            <person name="Cheng C."/>
            <person name="Hour A."/>
            <person name="Lee P."/>
            <person name="Lin S."/>
            <person name="Lin Y."/>
            <person name="Liou J."/>
            <person name="Liu S."/>
            <person name="Hsing Y."/>
            <person name="Raghuvanshi S."/>
            <person name="Mohanty A."/>
            <person name="Bharti A.K."/>
            <person name="Gaur A."/>
            <person name="Gupta V."/>
            <person name="Kumar D."/>
            <person name="Ravi V."/>
            <person name="Vij S."/>
            <person name="Kapur A."/>
            <person name="Khurana P."/>
            <person name="Khurana P."/>
            <person name="Khurana J.P."/>
            <person name="Tyagi A.K."/>
            <person name="Gaikwad K."/>
            <person name="Singh A."/>
            <person name="Dalal V."/>
            <person name="Srivastava S."/>
            <person name="Dixit A."/>
            <person name="Pal A.K."/>
            <person name="Ghazi I.A."/>
            <person name="Yadav M."/>
            <person name="Pandit A."/>
            <person name="Bhargava A."/>
            <person name="Sureshbabu K."/>
            <person name="Batra K."/>
            <person name="Sharma T.R."/>
            <person name="Mohapatra T."/>
            <person name="Singh N.K."/>
            <person name="Messing J."/>
            <person name="Nelson A.B."/>
            <person name="Fuks G."/>
            <person name="Kavchok S."/>
            <person name="Keizer G."/>
            <person name="Linton E."/>
            <person name="Llaca V."/>
            <person name="Song R."/>
            <person name="Tanyolac B."/>
            <person name="Young S."/>
            <person name="Ho-Il K."/>
            <person name="Hahn J.H."/>
            <person name="Sangsakoo G."/>
            <person name="Vanavichit A."/>
            <person name="de Mattos Luiz.A.T."/>
            <person name="Zimmer P.D."/>
            <person name="Malone G."/>
            <person name="Dellagostin O."/>
            <person name="de Oliveira A.C."/>
            <person name="Bevan M."/>
            <person name="Bancroft I."/>
            <person name="Minx P."/>
            <person name="Cordum H."/>
            <person name="Wilson R."/>
            <person name="Cheng Z."/>
            <person name="Jin W."/>
            <person name="Jiang J."/>
            <person name="Leong S.A."/>
            <person name="Iwama H."/>
            <person name="Gojobori T."/>
            <person name="Itoh T."/>
            <person name="Niimura Y."/>
            <person name="Fujii Y."/>
            <person name="Habara T."/>
            <person name="Sakai H."/>
            <person name="Sato Y."/>
            <person name="Wilson G."/>
            <person name="Kumar K."/>
            <person name="McCouch S."/>
            <person name="Juretic N."/>
            <person name="Hoen D."/>
            <person name="Wright S."/>
            <person name="Bruskiewich R."/>
            <person name="Bureau T."/>
            <person name="Miyao A."/>
            <person name="Hirochika H."/>
            <person name="Nishikawa T."/>
            <person name="Kadowaki K."/>
            <person name="Sugiura M."/>
            <person name="Burr B."/>
            <person name="Sasaki T."/>
        </authorList>
    </citation>
    <scope>NUCLEOTIDE SEQUENCE [LARGE SCALE GENOMIC DNA]</scope>
    <source>
        <strain evidence="9">cv. Nipponbare</strain>
    </source>
</reference>
<reference evidence="8 9" key="3">
    <citation type="journal article" date="2013" name="Rice">
        <title>Improvement of the Oryza sativa Nipponbare reference genome using next generation sequence and optical map data.</title>
        <authorList>
            <person name="Kawahara Y."/>
            <person name="de la Bastide M."/>
            <person name="Hamilton J.P."/>
            <person name="Kanamori H."/>
            <person name="McCombie W.R."/>
            <person name="Ouyang S."/>
            <person name="Schwartz D.C."/>
            <person name="Tanaka T."/>
            <person name="Wu J."/>
            <person name="Zhou S."/>
            <person name="Childs K.L."/>
            <person name="Davidson R.M."/>
            <person name="Lin H."/>
            <person name="Quesada-Ocampo L."/>
            <person name="Vaillancourt B."/>
            <person name="Sakai H."/>
            <person name="Lee S.S."/>
            <person name="Kim J."/>
            <person name="Numa H."/>
            <person name="Itoh T."/>
            <person name="Buell C.R."/>
            <person name="Matsumoto T."/>
        </authorList>
    </citation>
    <scope>NUCLEOTIDE SEQUENCE [LARGE SCALE GENOMIC DNA]</scope>
    <source>
        <strain evidence="9">cv. Nipponbare</strain>
    </source>
</reference>
<comment type="subcellular location">
    <subcellularLocation>
        <location evidence="1">Nucleus</location>
    </subcellularLocation>
</comment>
<evidence type="ECO:0000256" key="4">
    <source>
        <dbReference type="ARBA" id="ARBA00023163"/>
    </source>
</evidence>
<keyword evidence="3" id="KW-0238">DNA-binding</keyword>
<feature type="domain" description="MBD" evidence="7">
    <location>
        <begin position="32"/>
        <end position="102"/>
    </location>
</feature>
<protein>
    <submittedName>
        <fullName evidence="8">Os04g0192775 protein</fullName>
    </submittedName>
</protein>
<accession>A0A0N7KIM4</accession>
<dbReference type="InterPro" id="IPR016177">
    <property type="entry name" value="DNA-bd_dom_sf"/>
</dbReference>
<dbReference type="PaxDb" id="39947-A0A0N7KIM4"/>
<dbReference type="GO" id="GO:0003677">
    <property type="term" value="F:DNA binding"/>
    <property type="evidence" value="ECO:0007669"/>
    <property type="project" value="UniProtKB-KW"/>
</dbReference>
<keyword evidence="5" id="KW-0539">Nucleus</keyword>
<organism evidence="8 9">
    <name type="scientific">Oryza sativa subsp. japonica</name>
    <name type="common">Rice</name>
    <dbReference type="NCBI Taxonomy" id="39947"/>
    <lineage>
        <taxon>Eukaryota</taxon>
        <taxon>Viridiplantae</taxon>
        <taxon>Streptophyta</taxon>
        <taxon>Embryophyta</taxon>
        <taxon>Tracheophyta</taxon>
        <taxon>Spermatophyta</taxon>
        <taxon>Magnoliopsida</taxon>
        <taxon>Liliopsida</taxon>
        <taxon>Poales</taxon>
        <taxon>Poaceae</taxon>
        <taxon>BOP clade</taxon>
        <taxon>Oryzoideae</taxon>
        <taxon>Oryzeae</taxon>
        <taxon>Oryzinae</taxon>
        <taxon>Oryza</taxon>
        <taxon>Oryza sativa</taxon>
    </lineage>
</organism>
<dbReference type="Proteomes" id="UP000059680">
    <property type="component" value="Chromosome 4"/>
</dbReference>
<dbReference type="Gramene" id="Os04t0192775-00">
    <property type="protein sequence ID" value="Os04t0192775-00"/>
    <property type="gene ID" value="Os04g0192775"/>
</dbReference>
<evidence type="ECO:0000259" key="7">
    <source>
        <dbReference type="PROSITE" id="PS50982"/>
    </source>
</evidence>
<feature type="region of interest" description="Disordered" evidence="6">
    <location>
        <begin position="1"/>
        <end position="37"/>
    </location>
</feature>